<dbReference type="EMBL" id="FUXI01000002">
    <property type="protein sequence ID" value="SJZ39740.1"/>
    <property type="molecule type" value="Genomic_DNA"/>
</dbReference>
<dbReference type="Proteomes" id="UP000190328">
    <property type="component" value="Unassembled WGS sequence"/>
</dbReference>
<proteinExistence type="predicted"/>
<organism evidence="1 2">
    <name type="scientific">Pilibacter termitis</name>
    <dbReference type="NCBI Taxonomy" id="263852"/>
    <lineage>
        <taxon>Bacteria</taxon>
        <taxon>Bacillati</taxon>
        <taxon>Bacillota</taxon>
        <taxon>Bacilli</taxon>
        <taxon>Lactobacillales</taxon>
        <taxon>Enterococcaceae</taxon>
        <taxon>Pilibacter</taxon>
    </lineage>
</organism>
<dbReference type="STRING" id="263852.SAMN02745116_00170"/>
<evidence type="ECO:0000313" key="1">
    <source>
        <dbReference type="EMBL" id="SJZ39740.1"/>
    </source>
</evidence>
<dbReference type="RefSeq" id="WP_078806148.1">
    <property type="nucleotide sequence ID" value="NZ_FUXI01000002.1"/>
</dbReference>
<name>A0A1T4KBC6_9ENTE</name>
<accession>A0A1T4KBC6</accession>
<reference evidence="1 2" key="1">
    <citation type="submission" date="2017-02" db="EMBL/GenBank/DDBJ databases">
        <authorList>
            <person name="Peterson S.W."/>
        </authorList>
    </citation>
    <scope>NUCLEOTIDE SEQUENCE [LARGE SCALE GENOMIC DNA]</scope>
    <source>
        <strain evidence="1 2">ATCC BAA-1030</strain>
    </source>
</reference>
<keyword evidence="2" id="KW-1185">Reference proteome</keyword>
<protein>
    <submittedName>
        <fullName evidence="1">Uncharacterized protein</fullName>
    </submittedName>
</protein>
<dbReference type="AlphaFoldDB" id="A0A1T4KBC6"/>
<evidence type="ECO:0000313" key="2">
    <source>
        <dbReference type="Proteomes" id="UP000190328"/>
    </source>
</evidence>
<sequence length="79" mass="8870">MITTWKIEMLVVRHSGSEAYTFTVETEGIGDNEEMKEAIIQANQNLKILLACKGEEYMRIGMMSVEKIGSEVEIQSKSA</sequence>
<gene>
    <name evidence="1" type="ORF">SAMN02745116_00170</name>
</gene>